<dbReference type="EMBL" id="PYGK01000007">
    <property type="protein sequence ID" value="PSL29159.1"/>
    <property type="molecule type" value="Genomic_DNA"/>
</dbReference>
<evidence type="ECO:0000313" key="2">
    <source>
        <dbReference type="Proteomes" id="UP000240978"/>
    </source>
</evidence>
<dbReference type="InterPro" id="IPR011042">
    <property type="entry name" value="6-blade_b-propeller_TolB-like"/>
</dbReference>
<evidence type="ECO:0008006" key="3">
    <source>
        <dbReference type="Google" id="ProtNLM"/>
    </source>
</evidence>
<reference evidence="1 2" key="1">
    <citation type="submission" date="2018-03" db="EMBL/GenBank/DDBJ databases">
        <title>Genomic Encyclopedia of Archaeal and Bacterial Type Strains, Phase II (KMG-II): from individual species to whole genera.</title>
        <authorList>
            <person name="Goeker M."/>
        </authorList>
    </citation>
    <scope>NUCLEOTIDE SEQUENCE [LARGE SCALE GENOMIC DNA]</scope>
    <source>
        <strain evidence="1 2">DSM 18107</strain>
    </source>
</reference>
<protein>
    <recommendedName>
        <fullName evidence="3">NHL repeat-containing protein</fullName>
    </recommendedName>
</protein>
<sequence>MMNDGPLLQATIEEPGAIAADKNGNVFVFDKWKNVMRQFARSGCNQKKALKIDND</sequence>
<comment type="caution">
    <text evidence="1">The sequence shown here is derived from an EMBL/GenBank/DDBJ whole genome shotgun (WGS) entry which is preliminary data.</text>
</comment>
<gene>
    <name evidence="1" type="ORF">CLV42_107306</name>
</gene>
<dbReference type="AlphaFoldDB" id="A0A2P8G5B4"/>
<accession>A0A2P8G5B4</accession>
<name>A0A2P8G5B4_9BACT</name>
<dbReference type="Gene3D" id="2.120.10.30">
    <property type="entry name" value="TolB, C-terminal domain"/>
    <property type="match status" value="1"/>
</dbReference>
<evidence type="ECO:0000313" key="1">
    <source>
        <dbReference type="EMBL" id="PSL29159.1"/>
    </source>
</evidence>
<proteinExistence type="predicted"/>
<dbReference type="RefSeq" id="WP_170117570.1">
    <property type="nucleotide sequence ID" value="NZ_PYGK01000007.1"/>
</dbReference>
<dbReference type="Proteomes" id="UP000240978">
    <property type="component" value="Unassembled WGS sequence"/>
</dbReference>
<organism evidence="1 2">
    <name type="scientific">Chitinophaga ginsengisoli</name>
    <dbReference type="NCBI Taxonomy" id="363837"/>
    <lineage>
        <taxon>Bacteria</taxon>
        <taxon>Pseudomonadati</taxon>
        <taxon>Bacteroidota</taxon>
        <taxon>Chitinophagia</taxon>
        <taxon>Chitinophagales</taxon>
        <taxon>Chitinophagaceae</taxon>
        <taxon>Chitinophaga</taxon>
    </lineage>
</organism>
<keyword evidence="2" id="KW-1185">Reference proteome</keyword>